<dbReference type="GO" id="GO:0046052">
    <property type="term" value="P:UTP catabolic process"/>
    <property type="evidence" value="ECO:0007669"/>
    <property type="project" value="TreeGrafter"/>
</dbReference>
<dbReference type="GO" id="GO:0046047">
    <property type="term" value="P:TTP catabolic process"/>
    <property type="evidence" value="ECO:0007669"/>
    <property type="project" value="TreeGrafter"/>
</dbReference>
<dbReference type="GO" id="GO:0006950">
    <property type="term" value="P:response to stress"/>
    <property type="evidence" value="ECO:0007669"/>
    <property type="project" value="UniProtKB-ARBA"/>
</dbReference>
<dbReference type="GO" id="GO:0046081">
    <property type="term" value="P:dUTP catabolic process"/>
    <property type="evidence" value="ECO:0007669"/>
    <property type="project" value="TreeGrafter"/>
</dbReference>
<sequence length="271" mass="30781">MSDSPRHGMDELLAIMARLRDPQHGCPWDVQQDFSTIAPYTIEEAYEVADAIDRKDWHDLRDELGDLLLQVVFHAQMAREAGLFEFADVAHAISDKMLRRHPHVFGEERYDDLDAQKQGWEDIKAAERAAKGEQHDDSALAGVSRGLPEWKRALKLQERAAKVGFDWPDEQPVLDKLLEEAAEVRAEFAHGRDKQRLQDEIGDVLFVVVNLARHAGVDFSQALRHANAKFERRFRAMETMARADGTPLAERDLAAQEALWQQAKQLDDPAA</sequence>
<gene>
    <name evidence="6" type="primary">mazG</name>
    <name evidence="6" type="ORF">H8F01_14600</name>
</gene>
<feature type="domain" description="NTP pyrophosphohydrolase MazG-like" evidence="5">
    <location>
        <begin position="173"/>
        <end position="233"/>
    </location>
</feature>
<protein>
    <recommendedName>
        <fullName evidence="4">Nucleoside triphosphate pyrophosphohydrolase</fullName>
        <ecNumber evidence="3">3.6.1.8</ecNumber>
    </recommendedName>
</protein>
<dbReference type="EC" id="3.6.1.8" evidence="3"/>
<dbReference type="InterPro" id="IPR004518">
    <property type="entry name" value="MazG-like_dom"/>
</dbReference>
<comment type="similarity">
    <text evidence="2">Belongs to the nucleoside triphosphate pyrophosphohydrolase family.</text>
</comment>
<dbReference type="GO" id="GO:0046076">
    <property type="term" value="P:dTTP catabolic process"/>
    <property type="evidence" value="ECO:0007669"/>
    <property type="project" value="TreeGrafter"/>
</dbReference>
<evidence type="ECO:0000256" key="3">
    <source>
        <dbReference type="ARBA" id="ARBA00066372"/>
    </source>
</evidence>
<dbReference type="GO" id="GO:0046061">
    <property type="term" value="P:dATP catabolic process"/>
    <property type="evidence" value="ECO:0007669"/>
    <property type="project" value="TreeGrafter"/>
</dbReference>
<dbReference type="GO" id="GO:0006203">
    <property type="term" value="P:dGTP catabolic process"/>
    <property type="evidence" value="ECO:0007669"/>
    <property type="project" value="TreeGrafter"/>
</dbReference>
<proteinExistence type="inferred from homology"/>
<dbReference type="CDD" id="cd11528">
    <property type="entry name" value="NTP-PPase_MazG_Nterm"/>
    <property type="match status" value="1"/>
</dbReference>
<keyword evidence="6" id="KW-0378">Hydrolase</keyword>
<evidence type="ECO:0000256" key="2">
    <source>
        <dbReference type="ARBA" id="ARBA00061115"/>
    </source>
</evidence>
<dbReference type="InterPro" id="IPR011551">
    <property type="entry name" value="NTP_PyrPHydrolase_MazG"/>
</dbReference>
<dbReference type="KEGG" id="dtl:H8F01_14600"/>
<evidence type="ECO:0000259" key="5">
    <source>
        <dbReference type="Pfam" id="PF03819"/>
    </source>
</evidence>
<comment type="catalytic activity">
    <reaction evidence="1">
        <text>ATP + H2O = AMP + diphosphate + H(+)</text>
        <dbReference type="Rhea" id="RHEA:14245"/>
        <dbReference type="ChEBI" id="CHEBI:15377"/>
        <dbReference type="ChEBI" id="CHEBI:15378"/>
        <dbReference type="ChEBI" id="CHEBI:30616"/>
        <dbReference type="ChEBI" id="CHEBI:33019"/>
        <dbReference type="ChEBI" id="CHEBI:456215"/>
        <dbReference type="EC" id="3.6.1.8"/>
    </reaction>
</comment>
<dbReference type="FunFam" id="1.10.287.1080:FF:000003">
    <property type="entry name" value="Nucleoside triphosphate pyrophosphohydrolase"/>
    <property type="match status" value="1"/>
</dbReference>
<evidence type="ECO:0000313" key="7">
    <source>
        <dbReference type="Proteomes" id="UP000515873"/>
    </source>
</evidence>
<dbReference type="PANTHER" id="PTHR30522">
    <property type="entry name" value="NUCLEOSIDE TRIPHOSPHATE PYROPHOSPHOHYDROLASE"/>
    <property type="match status" value="1"/>
</dbReference>
<evidence type="ECO:0000256" key="4">
    <source>
        <dbReference type="ARBA" id="ARBA00074799"/>
    </source>
</evidence>
<dbReference type="InterPro" id="IPR048015">
    <property type="entry name" value="NTP-PPase_MazG-like_N"/>
</dbReference>
<dbReference type="AlphaFoldDB" id="A0A7G8Q0M9"/>
<dbReference type="SUPFAM" id="SSF101386">
    <property type="entry name" value="all-alpha NTP pyrophosphatases"/>
    <property type="match status" value="2"/>
</dbReference>
<feature type="domain" description="NTP pyrophosphohydrolase MazG-like" evidence="5">
    <location>
        <begin position="32"/>
        <end position="105"/>
    </location>
</feature>
<dbReference type="NCBIfam" id="TIGR00444">
    <property type="entry name" value="mazG"/>
    <property type="match status" value="1"/>
</dbReference>
<keyword evidence="7" id="KW-1185">Reference proteome</keyword>
<dbReference type="GO" id="GO:0047693">
    <property type="term" value="F:ATP diphosphatase activity"/>
    <property type="evidence" value="ECO:0007669"/>
    <property type="project" value="UniProtKB-EC"/>
</dbReference>
<dbReference type="RefSeq" id="WP_187055816.1">
    <property type="nucleotide sequence ID" value="NZ_CP060412.1"/>
</dbReference>
<dbReference type="CDD" id="cd11529">
    <property type="entry name" value="NTP-PPase_MazG_Cterm"/>
    <property type="match status" value="1"/>
</dbReference>
<dbReference type="EMBL" id="CP060412">
    <property type="protein sequence ID" value="QNK00337.1"/>
    <property type="molecule type" value="Genomic_DNA"/>
</dbReference>
<organism evidence="6 7">
    <name type="scientific">Dyella telluris</name>
    <dbReference type="NCBI Taxonomy" id="2763498"/>
    <lineage>
        <taxon>Bacteria</taxon>
        <taxon>Pseudomonadati</taxon>
        <taxon>Pseudomonadota</taxon>
        <taxon>Gammaproteobacteria</taxon>
        <taxon>Lysobacterales</taxon>
        <taxon>Rhodanobacteraceae</taxon>
        <taxon>Dyella</taxon>
    </lineage>
</organism>
<dbReference type="Proteomes" id="UP000515873">
    <property type="component" value="Chromosome"/>
</dbReference>
<name>A0A7G8Q0M9_9GAMM</name>
<dbReference type="Pfam" id="PF03819">
    <property type="entry name" value="MazG"/>
    <property type="match status" value="2"/>
</dbReference>
<dbReference type="Gene3D" id="1.10.287.1080">
    <property type="entry name" value="MazG-like"/>
    <property type="match status" value="2"/>
</dbReference>
<dbReference type="NCBIfam" id="NF007113">
    <property type="entry name" value="PRK09562.1"/>
    <property type="match status" value="1"/>
</dbReference>
<evidence type="ECO:0000313" key="6">
    <source>
        <dbReference type="EMBL" id="QNK00337.1"/>
    </source>
</evidence>
<dbReference type="InterPro" id="IPR048011">
    <property type="entry name" value="NTP-PPase_MazG-like_C"/>
</dbReference>
<dbReference type="PANTHER" id="PTHR30522:SF0">
    <property type="entry name" value="NUCLEOSIDE TRIPHOSPHATE PYROPHOSPHOHYDROLASE"/>
    <property type="match status" value="1"/>
</dbReference>
<dbReference type="FunFam" id="1.10.287.1080:FF:000001">
    <property type="entry name" value="Nucleoside triphosphate pyrophosphohydrolase"/>
    <property type="match status" value="1"/>
</dbReference>
<accession>A0A7G8Q0M9</accession>
<reference evidence="6 7" key="1">
    <citation type="submission" date="2020-08" db="EMBL/GenBank/DDBJ databases">
        <title>Dyella sp. G9 isolated from forest soil.</title>
        <authorList>
            <person name="Fu J."/>
            <person name="Qiu L."/>
        </authorList>
    </citation>
    <scope>NUCLEOTIDE SEQUENCE [LARGE SCALE GENOMIC DNA]</scope>
    <source>
        <strain evidence="6 7">G9</strain>
    </source>
</reference>
<evidence type="ECO:0000256" key="1">
    <source>
        <dbReference type="ARBA" id="ARBA00052141"/>
    </source>
</evidence>